<protein>
    <recommendedName>
        <fullName evidence="1">diguanylate cyclase</fullName>
        <ecNumber evidence="1">2.7.7.65</ecNumber>
    </recommendedName>
</protein>
<keyword evidence="3" id="KW-0812">Transmembrane</keyword>
<evidence type="ECO:0000313" key="6">
    <source>
        <dbReference type="Proteomes" id="UP000321199"/>
    </source>
</evidence>
<keyword evidence="6" id="KW-1185">Reference proteome</keyword>
<dbReference type="FunFam" id="3.30.70.270:FF:000001">
    <property type="entry name" value="Diguanylate cyclase domain protein"/>
    <property type="match status" value="1"/>
</dbReference>
<dbReference type="PANTHER" id="PTHR45138:SF9">
    <property type="entry name" value="DIGUANYLATE CYCLASE DGCM-RELATED"/>
    <property type="match status" value="1"/>
</dbReference>
<dbReference type="EC" id="2.7.7.65" evidence="1"/>
<gene>
    <name evidence="5" type="ORF">FOZ74_03700</name>
</gene>
<accession>A0A5B8RRP7</accession>
<dbReference type="KEGG" id="cof:FOZ74_03700"/>
<dbReference type="CDD" id="cd01949">
    <property type="entry name" value="GGDEF"/>
    <property type="match status" value="1"/>
</dbReference>
<evidence type="ECO:0000313" key="5">
    <source>
        <dbReference type="EMBL" id="QEA12211.1"/>
    </source>
</evidence>
<dbReference type="GO" id="GO:0043709">
    <property type="term" value="P:cell adhesion involved in single-species biofilm formation"/>
    <property type="evidence" value="ECO:0007669"/>
    <property type="project" value="TreeGrafter"/>
</dbReference>
<evidence type="ECO:0000256" key="2">
    <source>
        <dbReference type="ARBA" id="ARBA00034247"/>
    </source>
</evidence>
<dbReference type="EMBL" id="CP042344">
    <property type="protein sequence ID" value="QEA12211.1"/>
    <property type="molecule type" value="Genomic_DNA"/>
</dbReference>
<dbReference type="GO" id="GO:0005886">
    <property type="term" value="C:plasma membrane"/>
    <property type="evidence" value="ECO:0007669"/>
    <property type="project" value="TreeGrafter"/>
</dbReference>
<dbReference type="InterPro" id="IPR000160">
    <property type="entry name" value="GGDEF_dom"/>
</dbReference>
<dbReference type="OrthoDB" id="9813903at2"/>
<keyword evidence="3" id="KW-0472">Membrane</keyword>
<feature type="transmembrane region" description="Helical" evidence="3">
    <location>
        <begin position="184"/>
        <end position="202"/>
    </location>
</feature>
<comment type="catalytic activity">
    <reaction evidence="2">
        <text>2 GTP = 3',3'-c-di-GMP + 2 diphosphate</text>
        <dbReference type="Rhea" id="RHEA:24898"/>
        <dbReference type="ChEBI" id="CHEBI:33019"/>
        <dbReference type="ChEBI" id="CHEBI:37565"/>
        <dbReference type="ChEBI" id="CHEBI:58805"/>
        <dbReference type="EC" id="2.7.7.65"/>
    </reaction>
</comment>
<dbReference type="Gene3D" id="3.30.70.270">
    <property type="match status" value="1"/>
</dbReference>
<dbReference type="InterPro" id="IPR043128">
    <property type="entry name" value="Rev_trsase/Diguanyl_cyclase"/>
</dbReference>
<dbReference type="PROSITE" id="PS50887">
    <property type="entry name" value="GGDEF"/>
    <property type="match status" value="1"/>
</dbReference>
<evidence type="ECO:0000256" key="1">
    <source>
        <dbReference type="ARBA" id="ARBA00012528"/>
    </source>
</evidence>
<feature type="transmembrane region" description="Helical" evidence="3">
    <location>
        <begin position="259"/>
        <end position="276"/>
    </location>
</feature>
<dbReference type="GO" id="GO:0052621">
    <property type="term" value="F:diguanylate cyclase activity"/>
    <property type="evidence" value="ECO:0007669"/>
    <property type="project" value="UniProtKB-EC"/>
</dbReference>
<feature type="transmembrane region" description="Helical" evidence="3">
    <location>
        <begin position="208"/>
        <end position="226"/>
    </location>
</feature>
<feature type="transmembrane region" description="Helical" evidence="3">
    <location>
        <begin position="123"/>
        <end position="145"/>
    </location>
</feature>
<evidence type="ECO:0000256" key="3">
    <source>
        <dbReference type="SAM" id="Phobius"/>
    </source>
</evidence>
<keyword evidence="3" id="KW-1133">Transmembrane helix</keyword>
<dbReference type="Proteomes" id="UP000321199">
    <property type="component" value="Chromosome"/>
</dbReference>
<name>A0A5B8RRP7_9BURK</name>
<dbReference type="InterPro" id="IPR029787">
    <property type="entry name" value="Nucleotide_cyclase"/>
</dbReference>
<proteinExistence type="predicted"/>
<feature type="transmembrane region" description="Helical" evidence="3">
    <location>
        <begin position="151"/>
        <end position="172"/>
    </location>
</feature>
<feature type="transmembrane region" description="Helical" evidence="3">
    <location>
        <begin position="233"/>
        <end position="253"/>
    </location>
</feature>
<dbReference type="NCBIfam" id="TIGR00254">
    <property type="entry name" value="GGDEF"/>
    <property type="match status" value="1"/>
</dbReference>
<dbReference type="SMART" id="SM00267">
    <property type="entry name" value="GGDEF"/>
    <property type="match status" value="1"/>
</dbReference>
<organism evidence="5 6">
    <name type="scientific">Comamonas flocculans</name>
    <dbReference type="NCBI Taxonomy" id="2597701"/>
    <lineage>
        <taxon>Bacteria</taxon>
        <taxon>Pseudomonadati</taxon>
        <taxon>Pseudomonadota</taxon>
        <taxon>Betaproteobacteria</taxon>
        <taxon>Burkholderiales</taxon>
        <taxon>Comamonadaceae</taxon>
        <taxon>Comamonas</taxon>
    </lineage>
</organism>
<feature type="domain" description="GGDEF" evidence="4">
    <location>
        <begin position="327"/>
        <end position="458"/>
    </location>
</feature>
<dbReference type="PANTHER" id="PTHR45138">
    <property type="entry name" value="REGULATORY COMPONENTS OF SENSORY TRANSDUCTION SYSTEM"/>
    <property type="match status" value="1"/>
</dbReference>
<evidence type="ECO:0000259" key="4">
    <source>
        <dbReference type="PROSITE" id="PS50887"/>
    </source>
</evidence>
<sequence>MARRHRGGHHAGLGGLRRGAKAVQIQQMGGGHGRILMVDAGQGEWPGRGAAGVRYITLQIQPFLWFVTSAVRDTFRTPEDDGPGRDGLADARWRIRRWDGEFADPAVEQEYLVHAQTFMARQLLLVLWTWLAMMLLFAALDWAALGWSAGFAKLAALRAGGAACFLGLIAAVRRRPMLAARGRAVSVLLGLSILGYLFVFSVRPQISLWVYGMVPLLLFMLFSFVPNRLRYSLALALATAVCMVPMVAWVHGWAAREQLILALVLVWPVVLGYFTMRRMQTLQRTQYALGETLKRQAAIDPLTGLFNRRELRLRAAQEVARARREGAPLSLMMIDLDHFKQLNDRHGHAAGDAALKAVATLARWVFREPDLVFRVGGEEFIVLLPESDLAGAARAAERFVQRLRTLALPFDGQPLPVRATLGVASLGGQDLQGLMRMADRALYAGKQAGRDCVMLAHADGRLQPLRASGQAAPCAEVQGDAA</sequence>
<dbReference type="SUPFAM" id="SSF55073">
    <property type="entry name" value="Nucleotide cyclase"/>
    <property type="match status" value="1"/>
</dbReference>
<dbReference type="Pfam" id="PF00990">
    <property type="entry name" value="GGDEF"/>
    <property type="match status" value="1"/>
</dbReference>
<reference evidence="5 6" key="1">
    <citation type="submission" date="2019-07" db="EMBL/GenBank/DDBJ databases">
        <title>Complete genome sequence of Comamonas sp. NLF 7-7 isolated from livestock.</title>
        <authorList>
            <person name="Kim D.H."/>
            <person name="Kim J.G."/>
        </authorList>
    </citation>
    <scope>NUCLEOTIDE SEQUENCE [LARGE SCALE GENOMIC DNA]</scope>
    <source>
        <strain evidence="5 6">NLF 7-7</strain>
    </source>
</reference>
<dbReference type="GO" id="GO:1902201">
    <property type="term" value="P:negative regulation of bacterial-type flagellum-dependent cell motility"/>
    <property type="evidence" value="ECO:0007669"/>
    <property type="project" value="TreeGrafter"/>
</dbReference>
<dbReference type="InterPro" id="IPR050469">
    <property type="entry name" value="Diguanylate_Cyclase"/>
</dbReference>
<dbReference type="AlphaFoldDB" id="A0A5B8RRP7"/>